<accession>A0A173X964</accession>
<gene>
    <name evidence="2" type="ORF">ERS852470_00022</name>
</gene>
<protein>
    <submittedName>
        <fullName evidence="2">Lipoprotein</fullName>
    </submittedName>
</protein>
<evidence type="ECO:0000313" key="2">
    <source>
        <dbReference type="EMBL" id="CUN48319.1"/>
    </source>
</evidence>
<evidence type="ECO:0000256" key="1">
    <source>
        <dbReference type="SAM" id="Coils"/>
    </source>
</evidence>
<dbReference type="Proteomes" id="UP000095558">
    <property type="component" value="Unassembled WGS sequence"/>
</dbReference>
<name>A0A173X964_9CLOT</name>
<keyword evidence="2" id="KW-0449">Lipoprotein</keyword>
<dbReference type="PROSITE" id="PS51257">
    <property type="entry name" value="PROKAR_LIPOPROTEIN"/>
    <property type="match status" value="1"/>
</dbReference>
<feature type="coiled-coil region" evidence="1">
    <location>
        <begin position="322"/>
        <end position="349"/>
    </location>
</feature>
<dbReference type="AlphaFoldDB" id="A0A173X964"/>
<dbReference type="EMBL" id="CYZV01000001">
    <property type="protein sequence ID" value="CUN48319.1"/>
    <property type="molecule type" value="Genomic_DNA"/>
</dbReference>
<reference evidence="2 3" key="1">
    <citation type="submission" date="2015-09" db="EMBL/GenBank/DDBJ databases">
        <authorList>
            <consortium name="Pathogen Informatics"/>
        </authorList>
    </citation>
    <scope>NUCLEOTIDE SEQUENCE [LARGE SCALE GENOMIC DNA]</scope>
    <source>
        <strain evidence="2 3">2789STDY5834855</strain>
    </source>
</reference>
<dbReference type="OrthoDB" id="2677224at2"/>
<sequence>MMKVKRYIIILITIFISMFISCKSVNKKLEKMNSFKFIGVWKINSVEVFDEDEADYTDNMLNKEIKIGSNEIKILDNNKKQVRYKLKAIKSDYMLSYEKNVSISKYMNGKEFIDLISVIDNNQVVGEFFLNSDTEMTFIYHGYLLNLTKISENVSFRSDEEEKDINSEIKYDDFDTLEGVMLGLKTPREELDDMSYTEESYRTLWISHHNYRLGYVYAKENIIFPRLSGIWSLRVKENSKDGFVIDEFKVGVYGEVSSEKNEISNNFVTNIYKSILFVGNDYIAIQKYVGDNFQGNYPIYEIIPVSNINIDSGLQVNEIFNEKEKEKYLNELKNKIDSLSDEEKERLNVGTYDESNVAIKRELGKWRFIGKILPKNMNEDGEEFNIGILPEKRFINYNTMYISWKDLKSELGLFKDAFISPLGKIALIQFDKYISIYKIENGMLITEPIEMIPIDENEEVIMAEWCDGSYVEQWEKVFLDGDVILDDNY</sequence>
<proteinExistence type="predicted"/>
<keyword evidence="1" id="KW-0175">Coiled coil</keyword>
<evidence type="ECO:0000313" key="3">
    <source>
        <dbReference type="Proteomes" id="UP000095558"/>
    </source>
</evidence>
<dbReference type="RefSeq" id="WP_055274793.1">
    <property type="nucleotide sequence ID" value="NZ_CYZV01000001.1"/>
</dbReference>
<organism evidence="2 3">
    <name type="scientific">Clostridium disporicum</name>
    <dbReference type="NCBI Taxonomy" id="84024"/>
    <lineage>
        <taxon>Bacteria</taxon>
        <taxon>Bacillati</taxon>
        <taxon>Bacillota</taxon>
        <taxon>Clostridia</taxon>
        <taxon>Eubacteriales</taxon>
        <taxon>Clostridiaceae</taxon>
        <taxon>Clostridium</taxon>
    </lineage>
</organism>